<feature type="compositionally biased region" description="Basic and acidic residues" evidence="1">
    <location>
        <begin position="7"/>
        <end position="18"/>
    </location>
</feature>
<sequence length="78" mass="8456">MKSPQSEGERASAPREVRAPASPSAKSQAEWWSVPPLNRLSAFHRRVLFSSPSSASFSSSTSSSFFGSSGVRMYSRCV</sequence>
<dbReference type="EMBL" id="SRLO01000166">
    <property type="protein sequence ID" value="TNN70209.1"/>
    <property type="molecule type" value="Genomic_DNA"/>
</dbReference>
<protein>
    <submittedName>
        <fullName evidence="2">Uncharacterized protein</fullName>
    </submittedName>
</protein>
<evidence type="ECO:0000313" key="2">
    <source>
        <dbReference type="EMBL" id="TNN70209.1"/>
    </source>
</evidence>
<keyword evidence="3" id="KW-1185">Reference proteome</keyword>
<organism evidence="2 3">
    <name type="scientific">Liparis tanakae</name>
    <name type="common">Tanaka's snailfish</name>
    <dbReference type="NCBI Taxonomy" id="230148"/>
    <lineage>
        <taxon>Eukaryota</taxon>
        <taxon>Metazoa</taxon>
        <taxon>Chordata</taxon>
        <taxon>Craniata</taxon>
        <taxon>Vertebrata</taxon>
        <taxon>Euteleostomi</taxon>
        <taxon>Actinopterygii</taxon>
        <taxon>Neopterygii</taxon>
        <taxon>Teleostei</taxon>
        <taxon>Neoteleostei</taxon>
        <taxon>Acanthomorphata</taxon>
        <taxon>Eupercaria</taxon>
        <taxon>Perciformes</taxon>
        <taxon>Cottioidei</taxon>
        <taxon>Cottales</taxon>
        <taxon>Liparidae</taxon>
        <taxon>Liparis</taxon>
    </lineage>
</organism>
<comment type="caution">
    <text evidence="2">The sequence shown here is derived from an EMBL/GenBank/DDBJ whole genome shotgun (WGS) entry which is preliminary data.</text>
</comment>
<dbReference type="AlphaFoldDB" id="A0A4Z2HWK6"/>
<dbReference type="Proteomes" id="UP000314294">
    <property type="component" value="Unassembled WGS sequence"/>
</dbReference>
<name>A0A4Z2HWK6_9TELE</name>
<evidence type="ECO:0000256" key="1">
    <source>
        <dbReference type="SAM" id="MobiDB-lite"/>
    </source>
</evidence>
<feature type="region of interest" description="Disordered" evidence="1">
    <location>
        <begin position="1"/>
        <end position="29"/>
    </location>
</feature>
<gene>
    <name evidence="2" type="ORF">EYF80_019580</name>
</gene>
<accession>A0A4Z2HWK6</accession>
<reference evidence="2 3" key="1">
    <citation type="submission" date="2019-03" db="EMBL/GenBank/DDBJ databases">
        <title>First draft genome of Liparis tanakae, snailfish: a comprehensive survey of snailfish specific genes.</title>
        <authorList>
            <person name="Kim W."/>
            <person name="Song I."/>
            <person name="Jeong J.-H."/>
            <person name="Kim D."/>
            <person name="Kim S."/>
            <person name="Ryu S."/>
            <person name="Song J.Y."/>
            <person name="Lee S.K."/>
        </authorList>
    </citation>
    <scope>NUCLEOTIDE SEQUENCE [LARGE SCALE GENOMIC DNA]</scope>
    <source>
        <tissue evidence="2">Muscle</tissue>
    </source>
</reference>
<proteinExistence type="predicted"/>
<evidence type="ECO:0000313" key="3">
    <source>
        <dbReference type="Proteomes" id="UP000314294"/>
    </source>
</evidence>